<feature type="compositionally biased region" description="Low complexity" evidence="1">
    <location>
        <begin position="24"/>
        <end position="34"/>
    </location>
</feature>
<evidence type="ECO:0000313" key="3">
    <source>
        <dbReference type="Proteomes" id="UP000535182"/>
    </source>
</evidence>
<feature type="compositionally biased region" description="Polar residues" evidence="1">
    <location>
        <begin position="44"/>
        <end position="61"/>
    </location>
</feature>
<dbReference type="Proteomes" id="UP000535182">
    <property type="component" value="Unassembled WGS sequence"/>
</dbReference>
<feature type="region of interest" description="Disordered" evidence="1">
    <location>
        <begin position="24"/>
        <end position="61"/>
    </location>
</feature>
<name>A0A9X0U3K4_9BACT</name>
<evidence type="ECO:0000256" key="1">
    <source>
        <dbReference type="SAM" id="MobiDB-lite"/>
    </source>
</evidence>
<organism evidence="2 3">
    <name type="scientific">Tunturiibacter gelidiferens</name>
    <dbReference type="NCBI Taxonomy" id="3069689"/>
    <lineage>
        <taxon>Bacteria</taxon>
        <taxon>Pseudomonadati</taxon>
        <taxon>Acidobacteriota</taxon>
        <taxon>Terriglobia</taxon>
        <taxon>Terriglobales</taxon>
        <taxon>Acidobacteriaceae</taxon>
        <taxon>Tunturiibacter</taxon>
    </lineage>
</organism>
<dbReference type="AlphaFoldDB" id="A0A9X0U3K4"/>
<reference evidence="2 3" key="1">
    <citation type="submission" date="2020-08" db="EMBL/GenBank/DDBJ databases">
        <title>Genomic Encyclopedia of Type Strains, Phase IV (KMG-V): Genome sequencing to study the core and pangenomes of soil and plant-associated prokaryotes.</title>
        <authorList>
            <person name="Whitman W."/>
        </authorList>
    </citation>
    <scope>NUCLEOTIDE SEQUENCE [LARGE SCALE GENOMIC DNA]</scope>
    <source>
        <strain evidence="2 3">X5P2</strain>
    </source>
</reference>
<protein>
    <submittedName>
        <fullName evidence="2">Uncharacterized protein</fullName>
    </submittedName>
</protein>
<comment type="caution">
    <text evidence="2">The sequence shown here is derived from an EMBL/GenBank/DDBJ whole genome shotgun (WGS) entry which is preliminary data.</text>
</comment>
<gene>
    <name evidence="2" type="ORF">HDF14_002059</name>
</gene>
<evidence type="ECO:0000313" key="2">
    <source>
        <dbReference type="EMBL" id="MBB5328449.1"/>
    </source>
</evidence>
<proteinExistence type="predicted"/>
<keyword evidence="3" id="KW-1185">Reference proteome</keyword>
<sequence>MEDYFAVAGGELVVEGVAGWMQEEMQRQEQQQQQIPCGDDNEKGNSNSRSPAGMTTRNATATAGGCAELRMLEEGKSSTIWVWIAIEEVRRYG</sequence>
<dbReference type="EMBL" id="JACHEB010000004">
    <property type="protein sequence ID" value="MBB5328449.1"/>
    <property type="molecule type" value="Genomic_DNA"/>
</dbReference>
<accession>A0A9X0U3K4</accession>